<keyword evidence="2" id="KW-1185">Reference proteome</keyword>
<comment type="caution">
    <text evidence="1">The sequence shown here is derived from an EMBL/GenBank/DDBJ whole genome shotgun (WGS) entry which is preliminary data.</text>
</comment>
<protein>
    <submittedName>
        <fullName evidence="1">Uncharacterized protein</fullName>
    </submittedName>
</protein>
<dbReference type="OrthoDB" id="5981048at2759"/>
<evidence type="ECO:0000313" key="1">
    <source>
        <dbReference type="EMBL" id="CAD8112055.1"/>
    </source>
</evidence>
<dbReference type="Proteomes" id="UP000692954">
    <property type="component" value="Unassembled WGS sequence"/>
</dbReference>
<organism evidence="1 2">
    <name type="scientific">Paramecium sonneborni</name>
    <dbReference type="NCBI Taxonomy" id="65129"/>
    <lineage>
        <taxon>Eukaryota</taxon>
        <taxon>Sar</taxon>
        <taxon>Alveolata</taxon>
        <taxon>Ciliophora</taxon>
        <taxon>Intramacronucleata</taxon>
        <taxon>Oligohymenophorea</taxon>
        <taxon>Peniculida</taxon>
        <taxon>Parameciidae</taxon>
        <taxon>Paramecium</taxon>
    </lineage>
</organism>
<accession>A0A8S1Q9Y9</accession>
<name>A0A8S1Q9Y9_9CILI</name>
<sequence length="117" mass="13965">MVRNREFNQLWNLQDQNNKINNVGEYNRYGKKKGRWDIMYCKDGDEEYIQNGGGSYNNEQDRITRKIGDWIELVDESRWIGQIINLGQYNEVGIKAGIWVKMDLDKNKKLDEIKYIN</sequence>
<dbReference type="EMBL" id="CAJJDN010000100">
    <property type="protein sequence ID" value="CAD8112055.1"/>
    <property type="molecule type" value="Genomic_DNA"/>
</dbReference>
<reference evidence="1" key="1">
    <citation type="submission" date="2021-01" db="EMBL/GenBank/DDBJ databases">
        <authorList>
            <consortium name="Genoscope - CEA"/>
            <person name="William W."/>
        </authorList>
    </citation>
    <scope>NUCLEOTIDE SEQUENCE</scope>
</reference>
<evidence type="ECO:0000313" key="2">
    <source>
        <dbReference type="Proteomes" id="UP000692954"/>
    </source>
</evidence>
<gene>
    <name evidence="1" type="ORF">PSON_ATCC_30995.1.T1000001</name>
</gene>
<proteinExistence type="predicted"/>
<dbReference type="AlphaFoldDB" id="A0A8S1Q9Y9"/>